<evidence type="ECO:0000313" key="2">
    <source>
        <dbReference type="Proteomes" id="UP000446348"/>
    </source>
</evidence>
<comment type="caution">
    <text evidence="1">The sequence shown here is derived from an EMBL/GenBank/DDBJ whole genome shotgun (WGS) entry which is preliminary data.</text>
</comment>
<dbReference type="RefSeq" id="WP_160208069.1">
    <property type="nucleotide sequence ID" value="NZ_JBCLRJ010000023.1"/>
</dbReference>
<evidence type="ECO:0008006" key="3">
    <source>
        <dbReference type="Google" id="ProtNLM"/>
    </source>
</evidence>
<gene>
    <name evidence="1" type="ORF">D3Z39_00110</name>
</gene>
<dbReference type="EMBL" id="QXWZ01000001">
    <property type="protein sequence ID" value="NBI77292.1"/>
    <property type="molecule type" value="Genomic_DNA"/>
</dbReference>
<reference evidence="1 2" key="1">
    <citation type="submission" date="2018-08" db="EMBL/GenBank/DDBJ databases">
        <title>Murine metabolic-syndrome-specific gut microbial biobank.</title>
        <authorList>
            <person name="Liu C."/>
        </authorList>
    </citation>
    <scope>NUCLEOTIDE SEQUENCE [LARGE SCALE GENOMIC DNA]</scope>
    <source>
        <strain evidence="1 2">X69</strain>
    </source>
</reference>
<dbReference type="Proteomes" id="UP000446348">
    <property type="component" value="Unassembled WGS sequence"/>
</dbReference>
<name>A0A845RHP3_9FIRM</name>
<dbReference type="Pfam" id="PF14202">
    <property type="entry name" value="TnpW"/>
    <property type="match status" value="1"/>
</dbReference>
<organism evidence="1 2">
    <name type="scientific">Anaerotruncus colihominis</name>
    <dbReference type="NCBI Taxonomy" id="169435"/>
    <lineage>
        <taxon>Bacteria</taxon>
        <taxon>Bacillati</taxon>
        <taxon>Bacillota</taxon>
        <taxon>Clostridia</taxon>
        <taxon>Eubacteriales</taxon>
        <taxon>Oscillospiraceae</taxon>
        <taxon>Anaerotruncus</taxon>
    </lineage>
</organism>
<proteinExistence type="predicted"/>
<dbReference type="OrthoDB" id="9804138at2"/>
<protein>
    <recommendedName>
        <fullName evidence="3">Transposon-encoded protein TnpW</fullName>
    </recommendedName>
</protein>
<accession>A0A845RHP3</accession>
<sequence>MYRRIGSTTYKVTVHFDEAERETMTDKIVRLIGNETLDKSRECGIIEMPQMSRQPERSAL</sequence>
<evidence type="ECO:0000313" key="1">
    <source>
        <dbReference type="EMBL" id="NBI77292.1"/>
    </source>
</evidence>
<dbReference type="AlphaFoldDB" id="A0A845RHP3"/>
<dbReference type="InterPro" id="IPR026990">
    <property type="entry name" value="TnpW"/>
</dbReference>